<dbReference type="Pfam" id="PF14221">
    <property type="entry name" value="DUF4330"/>
    <property type="match status" value="1"/>
</dbReference>
<dbReference type="InterPro" id="IPR025480">
    <property type="entry name" value="DUF4330"/>
</dbReference>
<keyword evidence="1" id="KW-0472">Membrane</keyword>
<keyword evidence="1" id="KW-1133">Transmembrane helix</keyword>
<evidence type="ECO:0000256" key="1">
    <source>
        <dbReference type="SAM" id="Phobius"/>
    </source>
</evidence>
<comment type="caution">
    <text evidence="2">The sequence shown here is derived from an EMBL/GenBank/DDBJ whole genome shotgun (WGS) entry which is preliminary data.</text>
</comment>
<organism evidence="2 3">
    <name type="scientific">Candidatus Intestinimonas pullistercoris</name>
    <dbReference type="NCBI Taxonomy" id="2838623"/>
    <lineage>
        <taxon>Bacteria</taxon>
        <taxon>Bacillati</taxon>
        <taxon>Bacillota</taxon>
        <taxon>Clostridia</taxon>
        <taxon>Eubacteriales</taxon>
        <taxon>Intestinimonas</taxon>
    </lineage>
</organism>
<keyword evidence="1" id="KW-0812">Transmembrane</keyword>
<accession>A0A9D2P2Y5</accession>
<reference evidence="2" key="1">
    <citation type="journal article" date="2021" name="PeerJ">
        <title>Extensive microbial diversity within the chicken gut microbiome revealed by metagenomics and culture.</title>
        <authorList>
            <person name="Gilroy R."/>
            <person name="Ravi A."/>
            <person name="Getino M."/>
            <person name="Pursley I."/>
            <person name="Horton D.L."/>
            <person name="Alikhan N.F."/>
            <person name="Baker D."/>
            <person name="Gharbi K."/>
            <person name="Hall N."/>
            <person name="Watson M."/>
            <person name="Adriaenssens E.M."/>
            <person name="Foster-Nyarko E."/>
            <person name="Jarju S."/>
            <person name="Secka A."/>
            <person name="Antonio M."/>
            <person name="Oren A."/>
            <person name="Chaudhuri R.R."/>
            <person name="La Ragione R."/>
            <person name="Hildebrand F."/>
            <person name="Pallen M.J."/>
        </authorList>
    </citation>
    <scope>NUCLEOTIDE SEQUENCE</scope>
    <source>
        <strain evidence="2">CHK186-1790</strain>
    </source>
</reference>
<feature type="transmembrane region" description="Helical" evidence="1">
    <location>
        <begin position="12"/>
        <end position="35"/>
    </location>
</feature>
<sequence length="175" mass="18935">MVDEKGKLFGKLNIIDLLVILLLIAAVALVGWKVLRRDGASNASRTILTYTVLVENVDPEVYEGIQQYVPGESGIGDQLMADGSMVDAYVTSVTAAPHDDGLTMTDVNGNQLTFPVENDGLDLTFTIQANVVNAVTNEVGTQEVRIGKTHIVKTVHFELTNGTITTCTWEPWSEG</sequence>
<evidence type="ECO:0000313" key="3">
    <source>
        <dbReference type="Proteomes" id="UP000823882"/>
    </source>
</evidence>
<dbReference type="AlphaFoldDB" id="A0A9D2P2Y5"/>
<evidence type="ECO:0000313" key="2">
    <source>
        <dbReference type="EMBL" id="HJC41448.1"/>
    </source>
</evidence>
<protein>
    <submittedName>
        <fullName evidence="2">DUF4330 domain-containing protein</fullName>
    </submittedName>
</protein>
<gene>
    <name evidence="2" type="ORF">H9701_07840</name>
</gene>
<proteinExistence type="predicted"/>
<dbReference type="Proteomes" id="UP000823882">
    <property type="component" value="Unassembled WGS sequence"/>
</dbReference>
<dbReference type="EMBL" id="DWWJ01000140">
    <property type="protein sequence ID" value="HJC41448.1"/>
    <property type="molecule type" value="Genomic_DNA"/>
</dbReference>
<reference evidence="2" key="2">
    <citation type="submission" date="2021-04" db="EMBL/GenBank/DDBJ databases">
        <authorList>
            <person name="Gilroy R."/>
        </authorList>
    </citation>
    <scope>NUCLEOTIDE SEQUENCE</scope>
    <source>
        <strain evidence="2">CHK186-1790</strain>
    </source>
</reference>
<name>A0A9D2P2Y5_9FIRM</name>